<accession>A0A1B2ICE0</accession>
<dbReference type="OrthoDB" id="1428at10239"/>
<dbReference type="GeneID" id="29061683"/>
<gene>
    <name evidence="1" type="ORF">EARLPHILLIPIV_79</name>
</gene>
<proteinExistence type="predicted"/>
<dbReference type="Proteomes" id="UP000201594">
    <property type="component" value="Segment"/>
</dbReference>
<dbReference type="EMBL" id="KX397367">
    <property type="protein sequence ID" value="ANZ48929.1"/>
    <property type="molecule type" value="Genomic_DNA"/>
</dbReference>
<protein>
    <submittedName>
        <fullName evidence="1">Putative virion structural protein</fullName>
    </submittedName>
</protein>
<name>A0A1B2ICE0_9CAUD</name>
<organism evidence="1 2">
    <name type="scientific">Erwinia phage vB_EamM_EarlPhillipIV</name>
    <dbReference type="NCBI Taxonomy" id="1883372"/>
    <lineage>
        <taxon>Viruses</taxon>
        <taxon>Duplodnaviria</taxon>
        <taxon>Heunggongvirae</taxon>
        <taxon>Uroviricota</taxon>
        <taxon>Caudoviricetes</taxon>
        <taxon>Chimalliviridae</taxon>
        <taxon>Derbicusvirus</taxon>
        <taxon>Derbicusvirus derbicus</taxon>
    </lineage>
</organism>
<reference evidence="1 2" key="1">
    <citation type="submission" date="2016-06" db="EMBL/GenBank/DDBJ databases">
        <authorList>
            <person name="Kjaerup R.B."/>
            <person name="Dalgaard T.S."/>
            <person name="Juul-Madsen H.R."/>
        </authorList>
    </citation>
    <scope>NUCLEOTIDE SEQUENCE [LARGE SCALE GENOMIC DNA]</scope>
</reference>
<dbReference type="KEGG" id="vg:29061683"/>
<sequence length="723" mass="83789">MQRYNIFVGQCIDLADSMIIKSEAIADAMNRPLVEAGKPVPMDKSQWRYYQHLAGQRLNTDSPVMITSLDDQKSIELTVENLARHKKTSNVYRANPSYITALVSDYPDMIVYIRACFNPIPLAESLAAPDCTIMRYSAKLIEEQEQSIISDLQLWILAAHRRWMAEGWKIHNDAFEAAFYAQLFPQLPGKIMELRMARCHTPEVHSYHVEEFLASHQKLNEFLPYLTPAQKFTLYRNIRYWERNTGKHDNFTWLVDVFLTGWNMPTVAYDVGQQIHDASDDNNLRPLPVGYKVPLNFDDIQGGRDLQLVSTTEIINKEYALADENYLYQEEMLNELNESLSLTQYPDQPTKLVEITAIDPEAIERDQLDMTLFNELLHLACLDRYNIQHEIINPTTGDTMRMSTKELIALFLYSAFKGYSGIELEHIPIMNCQGVLIKRWVTVDELMAFLPESYPGRWTPTVNYYVDTHQEIYSNLLSADEFYEAASNILAMKRNRWKYTHNRRRDTDTIAGQLLYQYYYRSYKCDLKLNYEDYTQFFSKFAMDYEIISSESWADIAVDAFNILTAYETNTSVTQSEIQRAMVRLLTMLSSYTVHFATRMASDSFIVTEPVVIKPDETMMSASLGEIIIQEALEPIERNIKARGNIEVDSPMPDVVEVNIPQNFNFFFNMRPRIDIVVDAKLDVVIEHPLVHADITEIERISWDDRLLVDRVLIRDNGPYTAP</sequence>
<evidence type="ECO:0000313" key="2">
    <source>
        <dbReference type="Proteomes" id="UP000201594"/>
    </source>
</evidence>
<dbReference type="RefSeq" id="YP_009278391.1">
    <property type="nucleotide sequence ID" value="NC_031007.1"/>
</dbReference>
<evidence type="ECO:0000313" key="1">
    <source>
        <dbReference type="EMBL" id="ANZ48929.1"/>
    </source>
</evidence>